<name>B3E898_TRIL1</name>
<dbReference type="HOGENOM" id="CLU_021095_10_2_7"/>
<keyword evidence="2" id="KW-0680">Restriction system</keyword>
<evidence type="ECO:0000256" key="3">
    <source>
        <dbReference type="ARBA" id="ARBA00023125"/>
    </source>
</evidence>
<dbReference type="SUPFAM" id="SSF116734">
    <property type="entry name" value="DNA methylase specificity domain"/>
    <property type="match status" value="2"/>
</dbReference>
<evidence type="ECO:0000313" key="6">
    <source>
        <dbReference type="EMBL" id="ACD95135.1"/>
    </source>
</evidence>
<keyword evidence="4" id="KW-0175">Coiled coil</keyword>
<feature type="domain" description="Type I restriction modification DNA specificity" evidence="5">
    <location>
        <begin position="243"/>
        <end position="417"/>
    </location>
</feature>
<dbReference type="REBASE" id="18291">
    <property type="entry name" value="S.GloSZORF1415P"/>
</dbReference>
<dbReference type="RefSeq" id="WP_012469479.1">
    <property type="nucleotide sequence ID" value="NC_010814.1"/>
</dbReference>
<keyword evidence="3" id="KW-0238">DNA-binding</keyword>
<organism evidence="6 7">
    <name type="scientific">Trichlorobacter lovleyi (strain ATCC BAA-1151 / DSM 17278 / SZ)</name>
    <name type="common">Geobacter lovleyi</name>
    <dbReference type="NCBI Taxonomy" id="398767"/>
    <lineage>
        <taxon>Bacteria</taxon>
        <taxon>Pseudomonadati</taxon>
        <taxon>Thermodesulfobacteriota</taxon>
        <taxon>Desulfuromonadia</taxon>
        <taxon>Geobacterales</taxon>
        <taxon>Geobacteraceae</taxon>
        <taxon>Trichlorobacter</taxon>
    </lineage>
</organism>
<comment type="similarity">
    <text evidence="1">Belongs to the type-I restriction system S methylase family.</text>
</comment>
<dbReference type="Pfam" id="PF01420">
    <property type="entry name" value="Methylase_S"/>
    <property type="match status" value="2"/>
</dbReference>
<dbReference type="PANTHER" id="PTHR43140">
    <property type="entry name" value="TYPE-1 RESTRICTION ENZYME ECOKI SPECIFICITY PROTEIN"/>
    <property type="match status" value="1"/>
</dbReference>
<dbReference type="CDD" id="cd17524">
    <property type="entry name" value="RMtype1_S_EcoUTORF5051P-TRD2-CR2_like"/>
    <property type="match status" value="1"/>
</dbReference>
<evidence type="ECO:0000313" key="7">
    <source>
        <dbReference type="Proteomes" id="UP000002420"/>
    </source>
</evidence>
<dbReference type="GO" id="GO:0003677">
    <property type="term" value="F:DNA binding"/>
    <property type="evidence" value="ECO:0007669"/>
    <property type="project" value="UniProtKB-KW"/>
</dbReference>
<feature type="domain" description="Type I restriction modification DNA specificity" evidence="5">
    <location>
        <begin position="1"/>
        <end position="160"/>
    </location>
</feature>
<dbReference type="InterPro" id="IPR044946">
    <property type="entry name" value="Restrct_endonuc_typeI_TRD_sf"/>
</dbReference>
<dbReference type="Proteomes" id="UP000002420">
    <property type="component" value="Chromosome"/>
</dbReference>
<evidence type="ECO:0000259" key="5">
    <source>
        <dbReference type="Pfam" id="PF01420"/>
    </source>
</evidence>
<proteinExistence type="inferred from homology"/>
<gene>
    <name evidence="6" type="ordered locus">Glov_1414</name>
</gene>
<reference evidence="6 7" key="1">
    <citation type="submission" date="2008-05" db="EMBL/GenBank/DDBJ databases">
        <title>Complete sequence of chromosome of Geobacter lovleyi SZ.</title>
        <authorList>
            <consortium name="US DOE Joint Genome Institute"/>
            <person name="Lucas S."/>
            <person name="Copeland A."/>
            <person name="Lapidus A."/>
            <person name="Glavina del Rio T."/>
            <person name="Dalin E."/>
            <person name="Tice H."/>
            <person name="Bruce D."/>
            <person name="Goodwin L."/>
            <person name="Pitluck S."/>
            <person name="Chertkov O."/>
            <person name="Meincke L."/>
            <person name="Brettin T."/>
            <person name="Detter J.C."/>
            <person name="Han C."/>
            <person name="Tapia R."/>
            <person name="Kuske C.R."/>
            <person name="Schmutz J."/>
            <person name="Larimer F."/>
            <person name="Land M."/>
            <person name="Hauser L."/>
            <person name="Kyrpides N."/>
            <person name="Mikhailova N."/>
            <person name="Sung Y."/>
            <person name="Fletcher K.E."/>
            <person name="Ritalahti K.M."/>
            <person name="Loeffler F.E."/>
            <person name="Richardson P."/>
        </authorList>
    </citation>
    <scope>NUCLEOTIDE SEQUENCE [LARGE SCALE GENOMIC DNA]</scope>
    <source>
        <strain evidence="7">ATCC BAA-1151 / DSM 17278 / SZ</strain>
    </source>
</reference>
<dbReference type="Gene3D" id="3.90.220.20">
    <property type="entry name" value="DNA methylase specificity domains"/>
    <property type="match status" value="2"/>
</dbReference>
<dbReference type="GO" id="GO:0009307">
    <property type="term" value="P:DNA restriction-modification system"/>
    <property type="evidence" value="ECO:0007669"/>
    <property type="project" value="UniProtKB-KW"/>
</dbReference>
<dbReference type="EMBL" id="CP001089">
    <property type="protein sequence ID" value="ACD95135.1"/>
    <property type="molecule type" value="Genomic_DNA"/>
</dbReference>
<evidence type="ECO:0000256" key="2">
    <source>
        <dbReference type="ARBA" id="ARBA00022747"/>
    </source>
</evidence>
<protein>
    <submittedName>
        <fullName evidence="6">Restriction modification system DNA specificity domain</fullName>
    </submittedName>
</protein>
<evidence type="ECO:0000256" key="1">
    <source>
        <dbReference type="ARBA" id="ARBA00010923"/>
    </source>
</evidence>
<dbReference type="KEGG" id="glo:Glov_1414"/>
<feature type="coiled-coil region" evidence="4">
    <location>
        <begin position="396"/>
        <end position="430"/>
    </location>
</feature>
<dbReference type="eggNOG" id="COG0732">
    <property type="taxonomic scope" value="Bacteria"/>
</dbReference>
<dbReference type="STRING" id="398767.Glov_1414"/>
<evidence type="ECO:0000256" key="4">
    <source>
        <dbReference type="SAM" id="Coils"/>
    </source>
</evidence>
<dbReference type="InterPro" id="IPR051212">
    <property type="entry name" value="Type-I_RE_S_subunit"/>
</dbReference>
<dbReference type="PANTHER" id="PTHR43140:SF1">
    <property type="entry name" value="TYPE I RESTRICTION ENZYME ECOKI SPECIFICITY SUBUNIT"/>
    <property type="match status" value="1"/>
</dbReference>
<sequence>MSNWKRARIGDLCEIIKGETGLASAPPGEYPLVATGADRRSCTTWQFDTDAVCIPLVSSTGHGKKTLNYVHYQSGKFALGTILAAVIPKDPSVLTARFLHLYLSHFKDTVLVPLMKGAANVSLSMKEIASVKIPVPPLDEQQSLIDLIFRIEDEHQELLTETNHQGVLLKQLRQALLQEAVAGELTTAWRKQHPVAKGDPQYDAAALLAQIKAEKERLVKEGKIRKEKPLPPITDEDKPFDLPEGWGWCRLGEVADGFQYGSSVKSLKEGKVPVLRMGNIQCGKIDWSNLVYTNDTGEIRKYRVTNGDLLFNRTNSRELVGKTGLFDGMYEAIFAGYLVRVTMLGGISATYSNGVLNSKFHREWCDANKTDALGQSNINATKLRDYFFPLPPLAEQQAIVARVDSLMATIDELEKQVAERKEQAQLLMQTVLREAFDVGQQAGTVIS</sequence>
<dbReference type="AlphaFoldDB" id="B3E898"/>
<accession>B3E898</accession>
<dbReference type="InterPro" id="IPR000055">
    <property type="entry name" value="Restrct_endonuc_typeI_TRD"/>
</dbReference>
<keyword evidence="7" id="KW-1185">Reference proteome</keyword>